<feature type="compositionally biased region" description="Acidic residues" evidence="1">
    <location>
        <begin position="12"/>
        <end position="23"/>
    </location>
</feature>
<evidence type="ECO:0000313" key="3">
    <source>
        <dbReference type="Proteomes" id="UP000182915"/>
    </source>
</evidence>
<accession>A0A1H6L129</accession>
<dbReference type="RefSeq" id="WP_173839652.1">
    <property type="nucleotide sequence ID" value="NZ_LT629971.1"/>
</dbReference>
<feature type="compositionally biased region" description="Acidic residues" evidence="1">
    <location>
        <begin position="35"/>
        <end position="46"/>
    </location>
</feature>
<gene>
    <name evidence="2" type="ORF">SAMN04489835_4029</name>
</gene>
<feature type="compositionally biased region" description="Low complexity" evidence="1">
    <location>
        <begin position="1"/>
        <end position="11"/>
    </location>
</feature>
<dbReference type="EMBL" id="LT629971">
    <property type="protein sequence ID" value="SEH77881.1"/>
    <property type="molecule type" value="Genomic_DNA"/>
</dbReference>
<name>A0A1H6L129_MYCRU</name>
<feature type="region of interest" description="Disordered" evidence="1">
    <location>
        <begin position="1"/>
        <end position="46"/>
    </location>
</feature>
<reference evidence="3" key="1">
    <citation type="submission" date="2016-10" db="EMBL/GenBank/DDBJ databases">
        <authorList>
            <person name="Varghese N."/>
            <person name="Submissions S."/>
        </authorList>
    </citation>
    <scope>NUCLEOTIDE SEQUENCE [LARGE SCALE GENOMIC DNA]</scope>
    <source>
        <strain evidence="3">DSM 45405</strain>
    </source>
</reference>
<dbReference type="AlphaFoldDB" id="A0A1H6L129"/>
<dbReference type="Proteomes" id="UP000182915">
    <property type="component" value="Chromosome I"/>
</dbReference>
<sequence>MNTGRDNGVDGIDNDDPDGDPEMTQDKAVRQPDQAEGDDDAAETGG</sequence>
<keyword evidence="3" id="KW-1185">Reference proteome</keyword>
<organism evidence="2 3">
    <name type="scientific">Mycolicibacterium rutilum</name>
    <name type="common">Mycobacterium rutilum</name>
    <dbReference type="NCBI Taxonomy" id="370526"/>
    <lineage>
        <taxon>Bacteria</taxon>
        <taxon>Bacillati</taxon>
        <taxon>Actinomycetota</taxon>
        <taxon>Actinomycetes</taxon>
        <taxon>Mycobacteriales</taxon>
        <taxon>Mycobacteriaceae</taxon>
        <taxon>Mycolicibacterium</taxon>
    </lineage>
</organism>
<protein>
    <submittedName>
        <fullName evidence="2">Uncharacterized protein</fullName>
    </submittedName>
</protein>
<evidence type="ECO:0000256" key="1">
    <source>
        <dbReference type="SAM" id="MobiDB-lite"/>
    </source>
</evidence>
<dbReference type="STRING" id="370526.SAMN04489835_4029"/>
<proteinExistence type="predicted"/>
<evidence type="ECO:0000313" key="2">
    <source>
        <dbReference type="EMBL" id="SEH77881.1"/>
    </source>
</evidence>